<keyword evidence="4 5" id="KW-0472">Membrane</keyword>
<evidence type="ECO:0000256" key="2">
    <source>
        <dbReference type="ARBA" id="ARBA00022692"/>
    </source>
</evidence>
<dbReference type="Proteomes" id="UP001596473">
    <property type="component" value="Unassembled WGS sequence"/>
</dbReference>
<evidence type="ECO:0000256" key="5">
    <source>
        <dbReference type="SAM" id="Phobius"/>
    </source>
</evidence>
<dbReference type="Gene3D" id="1.20.1530.20">
    <property type="match status" value="1"/>
</dbReference>
<feature type="transmembrane region" description="Helical" evidence="5">
    <location>
        <begin position="269"/>
        <end position="288"/>
    </location>
</feature>
<evidence type="ECO:0000259" key="6">
    <source>
        <dbReference type="Pfam" id="PF00999"/>
    </source>
</evidence>
<dbReference type="InterPro" id="IPR006153">
    <property type="entry name" value="Cation/H_exchanger_TM"/>
</dbReference>
<keyword evidence="3 5" id="KW-1133">Transmembrane helix</keyword>
<evidence type="ECO:0000313" key="8">
    <source>
        <dbReference type="Proteomes" id="UP001596473"/>
    </source>
</evidence>
<feature type="transmembrane region" description="Helical" evidence="5">
    <location>
        <begin position="189"/>
        <end position="212"/>
    </location>
</feature>
<accession>A0ABW2R254</accession>
<keyword evidence="2 5" id="KW-0812">Transmembrane</keyword>
<comment type="subcellular location">
    <subcellularLocation>
        <location evidence="1">Membrane</location>
        <topology evidence="1">Multi-pass membrane protein</topology>
    </subcellularLocation>
</comment>
<dbReference type="PANTHER" id="PTHR43021:SF2">
    <property type="entry name" value="CATION_H+ EXCHANGER DOMAIN-CONTAINING PROTEIN"/>
    <property type="match status" value="1"/>
</dbReference>
<organism evidence="7 8">
    <name type="scientific">Iodobacter arcticus</name>
    <dbReference type="NCBI Taxonomy" id="590593"/>
    <lineage>
        <taxon>Bacteria</taxon>
        <taxon>Pseudomonadati</taxon>
        <taxon>Pseudomonadota</taxon>
        <taxon>Betaproteobacteria</taxon>
        <taxon>Neisseriales</taxon>
        <taxon>Chitinibacteraceae</taxon>
        <taxon>Iodobacter</taxon>
    </lineage>
</organism>
<feature type="transmembrane region" description="Helical" evidence="5">
    <location>
        <begin position="62"/>
        <end position="79"/>
    </location>
</feature>
<reference evidence="8" key="1">
    <citation type="journal article" date="2019" name="Int. J. Syst. Evol. Microbiol.">
        <title>The Global Catalogue of Microorganisms (GCM) 10K type strain sequencing project: providing services to taxonomists for standard genome sequencing and annotation.</title>
        <authorList>
            <consortium name="The Broad Institute Genomics Platform"/>
            <consortium name="The Broad Institute Genome Sequencing Center for Infectious Disease"/>
            <person name="Wu L."/>
            <person name="Ma J."/>
        </authorList>
    </citation>
    <scope>NUCLEOTIDE SEQUENCE [LARGE SCALE GENOMIC DNA]</scope>
    <source>
        <strain evidence="8">CCUG 62945</strain>
    </source>
</reference>
<feature type="transmembrane region" description="Helical" evidence="5">
    <location>
        <begin position="300"/>
        <end position="323"/>
    </location>
</feature>
<protein>
    <submittedName>
        <fullName evidence="7">Cation:proton antiporter</fullName>
    </submittedName>
</protein>
<dbReference type="EMBL" id="JBHTBQ010000033">
    <property type="protein sequence ID" value="MFC7421340.1"/>
    <property type="molecule type" value="Genomic_DNA"/>
</dbReference>
<dbReference type="PANTHER" id="PTHR43021">
    <property type="entry name" value="NA(+)/H(+) ANTIPORTER-RELATED"/>
    <property type="match status" value="1"/>
</dbReference>
<name>A0ABW2R254_9NEIS</name>
<feature type="domain" description="Cation/H+ exchanger transmembrane" evidence="6">
    <location>
        <begin position="19"/>
        <end position="383"/>
    </location>
</feature>
<feature type="transmembrane region" description="Helical" evidence="5">
    <location>
        <begin position="91"/>
        <end position="110"/>
    </location>
</feature>
<feature type="transmembrane region" description="Helical" evidence="5">
    <location>
        <begin position="6"/>
        <end position="24"/>
    </location>
</feature>
<evidence type="ECO:0000313" key="7">
    <source>
        <dbReference type="EMBL" id="MFC7421340.1"/>
    </source>
</evidence>
<evidence type="ECO:0000256" key="4">
    <source>
        <dbReference type="ARBA" id="ARBA00023136"/>
    </source>
</evidence>
<dbReference type="RefSeq" id="WP_380188898.1">
    <property type="nucleotide sequence ID" value="NZ_JBHTBQ010000033.1"/>
</dbReference>
<comment type="caution">
    <text evidence="7">The sequence shown here is derived from an EMBL/GenBank/DDBJ whole genome shotgun (WGS) entry which is preliminary data.</text>
</comment>
<feature type="transmembrane region" description="Helical" evidence="5">
    <location>
        <begin position="122"/>
        <end position="141"/>
    </location>
</feature>
<feature type="transmembrane region" description="Helical" evidence="5">
    <location>
        <begin position="329"/>
        <end position="347"/>
    </location>
</feature>
<feature type="transmembrane region" description="Helical" evidence="5">
    <location>
        <begin position="224"/>
        <end position="249"/>
    </location>
</feature>
<evidence type="ECO:0000256" key="3">
    <source>
        <dbReference type="ARBA" id="ARBA00022989"/>
    </source>
</evidence>
<sequence>MFDLTVISSELAWPISLLIAWFAGEYGYRWAKIPRISSYAIVGFLLASSQAGLLPIGQSTSVLLLSNVAFGLILFEAGYRINLRWLSHNPWIGVTCLTEATLTFAAVYAISRGFGVASTNALLLASLSMATSPAAIVRVINEQRSAGQVSERLLHLSALNCVLAVFVFKIVVGLLVFETTGSLWHAASSSLLVLAASALLGGCLGLIMPILLRGIKCRNQDNTLAFVIALVLLVALSESLKLSAVLATLTFGLMVRHRRLEFHPLQRGFGALGDLLSVLLFVFIASTLQWQHVISGMGLGLAIIATRMLTKVCGISIFARISGITWRKGMLLGVAMTPMSAFVILMLEQTRHLGIHLADQLIPLASAALILEVFGPIITKQALIWSHEVPKNKE</sequence>
<dbReference type="Pfam" id="PF00999">
    <property type="entry name" value="Na_H_Exchanger"/>
    <property type="match status" value="1"/>
</dbReference>
<evidence type="ECO:0000256" key="1">
    <source>
        <dbReference type="ARBA" id="ARBA00004141"/>
    </source>
</evidence>
<proteinExistence type="predicted"/>
<dbReference type="InterPro" id="IPR038770">
    <property type="entry name" value="Na+/solute_symporter_sf"/>
</dbReference>
<gene>
    <name evidence="7" type="ORF">ACFQNF_15860</name>
</gene>
<feature type="transmembrane region" description="Helical" evidence="5">
    <location>
        <begin position="153"/>
        <end position="177"/>
    </location>
</feature>
<keyword evidence="8" id="KW-1185">Reference proteome</keyword>
<feature type="transmembrane region" description="Helical" evidence="5">
    <location>
        <begin position="36"/>
        <end position="56"/>
    </location>
</feature>